<reference evidence="2" key="2">
    <citation type="submission" date="2015-01" db="EMBL/GenBank/DDBJ databases">
        <title>Evolutionary Origins and Diversification of the Mycorrhizal Mutualists.</title>
        <authorList>
            <consortium name="DOE Joint Genome Institute"/>
            <consortium name="Mycorrhizal Genomics Consortium"/>
            <person name="Kohler A."/>
            <person name="Kuo A."/>
            <person name="Nagy L.G."/>
            <person name="Floudas D."/>
            <person name="Copeland A."/>
            <person name="Barry K.W."/>
            <person name="Cichocki N."/>
            <person name="Veneault-Fourrey C."/>
            <person name="LaButti K."/>
            <person name="Lindquist E.A."/>
            <person name="Lipzen A."/>
            <person name="Lundell T."/>
            <person name="Morin E."/>
            <person name="Murat C."/>
            <person name="Riley R."/>
            <person name="Ohm R."/>
            <person name="Sun H."/>
            <person name="Tunlid A."/>
            <person name="Henrissat B."/>
            <person name="Grigoriev I.V."/>
            <person name="Hibbett D.S."/>
            <person name="Martin F."/>
        </authorList>
    </citation>
    <scope>NUCLEOTIDE SEQUENCE [LARGE SCALE GENOMIC DNA]</scope>
    <source>
        <strain evidence="2">Ve08.2h10</strain>
    </source>
</reference>
<dbReference type="Proteomes" id="UP000054538">
    <property type="component" value="Unassembled WGS sequence"/>
</dbReference>
<organism evidence="1 2">
    <name type="scientific">Paxillus rubicundulus Ve08.2h10</name>
    <dbReference type="NCBI Taxonomy" id="930991"/>
    <lineage>
        <taxon>Eukaryota</taxon>
        <taxon>Fungi</taxon>
        <taxon>Dikarya</taxon>
        <taxon>Basidiomycota</taxon>
        <taxon>Agaricomycotina</taxon>
        <taxon>Agaricomycetes</taxon>
        <taxon>Agaricomycetidae</taxon>
        <taxon>Boletales</taxon>
        <taxon>Paxilineae</taxon>
        <taxon>Paxillaceae</taxon>
        <taxon>Paxillus</taxon>
    </lineage>
</organism>
<dbReference type="HOGENOM" id="CLU_2758529_0_0_1"/>
<accession>A0A0D0DWR5</accession>
<gene>
    <name evidence="1" type="ORF">PAXRUDRAFT_8621</name>
</gene>
<sequence length="70" mass="7766">MGLKVEFPHSKIGLPDLPETYFHITPVNCNFTLLLQNAGRSLEKVCISQFQLPIQPDFAVTGHSAQVLKS</sequence>
<evidence type="ECO:0000313" key="2">
    <source>
        <dbReference type="Proteomes" id="UP000054538"/>
    </source>
</evidence>
<name>A0A0D0DWR5_9AGAM</name>
<dbReference type="AlphaFoldDB" id="A0A0D0DWR5"/>
<reference evidence="1 2" key="1">
    <citation type="submission" date="2014-04" db="EMBL/GenBank/DDBJ databases">
        <authorList>
            <consortium name="DOE Joint Genome Institute"/>
            <person name="Kuo A."/>
            <person name="Kohler A."/>
            <person name="Jargeat P."/>
            <person name="Nagy L.G."/>
            <person name="Floudas D."/>
            <person name="Copeland A."/>
            <person name="Barry K.W."/>
            <person name="Cichocki N."/>
            <person name="Veneault-Fourrey C."/>
            <person name="LaButti K."/>
            <person name="Lindquist E.A."/>
            <person name="Lipzen A."/>
            <person name="Lundell T."/>
            <person name="Morin E."/>
            <person name="Murat C."/>
            <person name="Sun H."/>
            <person name="Tunlid A."/>
            <person name="Henrissat B."/>
            <person name="Grigoriev I.V."/>
            <person name="Hibbett D.S."/>
            <person name="Martin F."/>
            <person name="Nordberg H.P."/>
            <person name="Cantor M.N."/>
            <person name="Hua S.X."/>
        </authorList>
    </citation>
    <scope>NUCLEOTIDE SEQUENCE [LARGE SCALE GENOMIC DNA]</scope>
    <source>
        <strain evidence="1 2">Ve08.2h10</strain>
    </source>
</reference>
<evidence type="ECO:0000313" key="1">
    <source>
        <dbReference type="EMBL" id="KIK99858.1"/>
    </source>
</evidence>
<keyword evidence="2" id="KW-1185">Reference proteome</keyword>
<proteinExistence type="predicted"/>
<protein>
    <submittedName>
        <fullName evidence="1">Uncharacterized protein</fullName>
    </submittedName>
</protein>
<dbReference type="EMBL" id="KN824848">
    <property type="protein sequence ID" value="KIK99858.1"/>
    <property type="molecule type" value="Genomic_DNA"/>
</dbReference>
<dbReference type="InParanoid" id="A0A0D0DWR5"/>